<protein>
    <recommendedName>
        <fullName evidence="1">NB-ARC domain-containing protein</fullName>
    </recommendedName>
</protein>
<dbReference type="EMBL" id="EQ973818">
    <property type="protein sequence ID" value="EEF44759.1"/>
    <property type="molecule type" value="Genomic_DNA"/>
</dbReference>
<dbReference type="InterPro" id="IPR027417">
    <property type="entry name" value="P-loop_NTPase"/>
</dbReference>
<dbReference type="Pfam" id="PF00931">
    <property type="entry name" value="NB-ARC"/>
    <property type="match status" value="1"/>
</dbReference>
<dbReference type="InParanoid" id="B9RV26"/>
<evidence type="ECO:0000259" key="1">
    <source>
        <dbReference type="Pfam" id="PF00931"/>
    </source>
</evidence>
<dbReference type="Proteomes" id="UP000008311">
    <property type="component" value="Unassembled WGS sequence"/>
</dbReference>
<dbReference type="AlphaFoldDB" id="B9RV26"/>
<accession>B9RV26</accession>
<name>B9RV26_RICCO</name>
<dbReference type="GO" id="GO:0043531">
    <property type="term" value="F:ADP binding"/>
    <property type="evidence" value="ECO:0007669"/>
    <property type="project" value="InterPro"/>
</dbReference>
<keyword evidence="3" id="KW-1185">Reference proteome</keyword>
<dbReference type="SUPFAM" id="SSF52540">
    <property type="entry name" value="P-loop containing nucleoside triphosphate hydrolases"/>
    <property type="match status" value="1"/>
</dbReference>
<dbReference type="STRING" id="3988.B9RV26"/>
<evidence type="ECO:0000313" key="3">
    <source>
        <dbReference type="Proteomes" id="UP000008311"/>
    </source>
</evidence>
<feature type="domain" description="NB-ARC" evidence="1">
    <location>
        <begin position="35"/>
        <end position="88"/>
    </location>
</feature>
<evidence type="ECO:0000313" key="2">
    <source>
        <dbReference type="EMBL" id="EEF44759.1"/>
    </source>
</evidence>
<proteinExistence type="predicted"/>
<gene>
    <name evidence="2" type="ORF">RCOM_0898310</name>
</gene>
<dbReference type="eggNOG" id="KOG4658">
    <property type="taxonomic scope" value="Eukaryota"/>
</dbReference>
<dbReference type="InterPro" id="IPR002182">
    <property type="entry name" value="NB-ARC"/>
</dbReference>
<dbReference type="Gene3D" id="3.40.50.300">
    <property type="entry name" value="P-loop containing nucleotide triphosphate hydrolases"/>
    <property type="match status" value="1"/>
</dbReference>
<reference evidence="3" key="1">
    <citation type="journal article" date="2010" name="Nat. Biotechnol.">
        <title>Draft genome sequence of the oilseed species Ricinus communis.</title>
        <authorList>
            <person name="Chan A.P."/>
            <person name="Crabtree J."/>
            <person name="Zhao Q."/>
            <person name="Lorenzi H."/>
            <person name="Orvis J."/>
            <person name="Puiu D."/>
            <person name="Melake-Berhan A."/>
            <person name="Jones K.M."/>
            <person name="Redman J."/>
            <person name="Chen G."/>
            <person name="Cahoon E.B."/>
            <person name="Gedil M."/>
            <person name="Stanke M."/>
            <person name="Haas B.J."/>
            <person name="Wortman J.R."/>
            <person name="Fraser-Liggett C.M."/>
            <person name="Ravel J."/>
            <person name="Rabinowicz P.D."/>
        </authorList>
    </citation>
    <scope>NUCLEOTIDE SEQUENCE [LARGE SCALE GENOMIC DNA]</scope>
    <source>
        <strain evidence="3">cv. Hale</strain>
    </source>
</reference>
<organism evidence="2 3">
    <name type="scientific">Ricinus communis</name>
    <name type="common">Castor bean</name>
    <dbReference type="NCBI Taxonomy" id="3988"/>
    <lineage>
        <taxon>Eukaryota</taxon>
        <taxon>Viridiplantae</taxon>
        <taxon>Streptophyta</taxon>
        <taxon>Embryophyta</taxon>
        <taxon>Tracheophyta</taxon>
        <taxon>Spermatophyta</taxon>
        <taxon>Magnoliopsida</taxon>
        <taxon>eudicotyledons</taxon>
        <taxon>Gunneridae</taxon>
        <taxon>Pentapetalae</taxon>
        <taxon>rosids</taxon>
        <taxon>fabids</taxon>
        <taxon>Malpighiales</taxon>
        <taxon>Euphorbiaceae</taxon>
        <taxon>Acalyphoideae</taxon>
        <taxon>Acalypheae</taxon>
        <taxon>Ricinus</taxon>
    </lineage>
</organism>
<sequence length="159" mass="17364">METLKRPSDHLKSRVESAEGGGMVDFEVATPGAGMFGKAWSCLEEDSANIVGIYGKGGIGKTTVLTQISNNLLTSHPQIHFDFALWIMFDLTEVGVPTPNRENSSKLMFATRIEEEKVREETLNIHLEIPQLAQTIAKICDGLTLALITVGRTMASTKT</sequence>